<keyword evidence="1" id="KW-0732">Signal</keyword>
<keyword evidence="3" id="KW-1185">Reference proteome</keyword>
<dbReference type="SUPFAM" id="SSF55486">
    <property type="entry name" value="Metalloproteases ('zincins'), catalytic domain"/>
    <property type="match status" value="1"/>
</dbReference>
<evidence type="ECO:0008006" key="4">
    <source>
        <dbReference type="Google" id="ProtNLM"/>
    </source>
</evidence>
<evidence type="ECO:0000256" key="1">
    <source>
        <dbReference type="SAM" id="SignalP"/>
    </source>
</evidence>
<feature type="chain" id="PRO_5025350218" description="Peptidase M43 pregnancy-associated plasma-A domain-containing protein" evidence="1">
    <location>
        <begin position="18"/>
        <end position="170"/>
    </location>
</feature>
<sequence>MKLWAILGFLGAARALALPRDTVEPRHRFPNVVIDTYVHVIAVSHRPKDGYIPVNSYFRPWGFQLKLVGYNAVIYPVQTDMRNPKCNHGYTVQSTRQGGFDKLDIWTLKELYTSYVTSFTMMSNGVEPRSVSLRAYLETPFHNGALVAHEVGHWLGLLHTFQEGGGDCWI</sequence>
<organism evidence="2 3">
    <name type="scientific">Bimuria novae-zelandiae CBS 107.79</name>
    <dbReference type="NCBI Taxonomy" id="1447943"/>
    <lineage>
        <taxon>Eukaryota</taxon>
        <taxon>Fungi</taxon>
        <taxon>Dikarya</taxon>
        <taxon>Ascomycota</taxon>
        <taxon>Pezizomycotina</taxon>
        <taxon>Dothideomycetes</taxon>
        <taxon>Pleosporomycetidae</taxon>
        <taxon>Pleosporales</taxon>
        <taxon>Massarineae</taxon>
        <taxon>Didymosphaeriaceae</taxon>
        <taxon>Bimuria</taxon>
    </lineage>
</organism>
<dbReference type="AlphaFoldDB" id="A0A6A5VJ50"/>
<dbReference type="OrthoDB" id="536211at2759"/>
<accession>A0A6A5VJ50</accession>
<evidence type="ECO:0000313" key="3">
    <source>
        <dbReference type="Proteomes" id="UP000800036"/>
    </source>
</evidence>
<dbReference type="GO" id="GO:0008237">
    <property type="term" value="F:metallopeptidase activity"/>
    <property type="evidence" value="ECO:0007669"/>
    <property type="project" value="InterPro"/>
</dbReference>
<dbReference type="InterPro" id="IPR024079">
    <property type="entry name" value="MetalloPept_cat_dom_sf"/>
</dbReference>
<evidence type="ECO:0000313" key="2">
    <source>
        <dbReference type="EMBL" id="KAF1977241.1"/>
    </source>
</evidence>
<proteinExistence type="predicted"/>
<protein>
    <recommendedName>
        <fullName evidence="4">Peptidase M43 pregnancy-associated plasma-A domain-containing protein</fullName>
    </recommendedName>
</protein>
<feature type="signal peptide" evidence="1">
    <location>
        <begin position="1"/>
        <end position="17"/>
    </location>
</feature>
<dbReference type="Proteomes" id="UP000800036">
    <property type="component" value="Unassembled WGS sequence"/>
</dbReference>
<reference evidence="2" key="1">
    <citation type="journal article" date="2020" name="Stud. Mycol.">
        <title>101 Dothideomycetes genomes: a test case for predicting lifestyles and emergence of pathogens.</title>
        <authorList>
            <person name="Haridas S."/>
            <person name="Albert R."/>
            <person name="Binder M."/>
            <person name="Bloem J."/>
            <person name="Labutti K."/>
            <person name="Salamov A."/>
            <person name="Andreopoulos B."/>
            <person name="Baker S."/>
            <person name="Barry K."/>
            <person name="Bills G."/>
            <person name="Bluhm B."/>
            <person name="Cannon C."/>
            <person name="Castanera R."/>
            <person name="Culley D."/>
            <person name="Daum C."/>
            <person name="Ezra D."/>
            <person name="Gonzalez J."/>
            <person name="Henrissat B."/>
            <person name="Kuo A."/>
            <person name="Liang C."/>
            <person name="Lipzen A."/>
            <person name="Lutzoni F."/>
            <person name="Magnuson J."/>
            <person name="Mondo S."/>
            <person name="Nolan M."/>
            <person name="Ohm R."/>
            <person name="Pangilinan J."/>
            <person name="Park H.-J."/>
            <person name="Ramirez L."/>
            <person name="Alfaro M."/>
            <person name="Sun H."/>
            <person name="Tritt A."/>
            <person name="Yoshinaga Y."/>
            <person name="Zwiers L.-H."/>
            <person name="Turgeon B."/>
            <person name="Goodwin S."/>
            <person name="Spatafora J."/>
            <person name="Crous P."/>
            <person name="Grigoriev I."/>
        </authorList>
    </citation>
    <scope>NUCLEOTIDE SEQUENCE</scope>
    <source>
        <strain evidence="2">CBS 107.79</strain>
    </source>
</reference>
<gene>
    <name evidence="2" type="ORF">BU23DRAFT_565365</name>
</gene>
<dbReference type="EMBL" id="ML976664">
    <property type="protein sequence ID" value="KAF1977241.1"/>
    <property type="molecule type" value="Genomic_DNA"/>
</dbReference>
<name>A0A6A5VJ50_9PLEO</name>
<dbReference type="Gene3D" id="3.40.390.10">
    <property type="entry name" value="Collagenase (Catalytic Domain)"/>
    <property type="match status" value="1"/>
</dbReference>